<keyword evidence="2" id="KW-0560">Oxidoreductase</keyword>
<proteinExistence type="predicted"/>
<accession>A0A150HEK2</accession>
<keyword evidence="3" id="KW-1185">Reference proteome</keyword>
<sequence length="44" mass="4757">MLERMFIGDPPGLHDRLLDFSTPLTGSTFFVPSADFLDGLGDSA</sequence>
<dbReference type="GO" id="GO:0004601">
    <property type="term" value="F:peroxidase activity"/>
    <property type="evidence" value="ECO:0007669"/>
    <property type="project" value="UniProtKB-KW"/>
</dbReference>
<evidence type="ECO:0000259" key="1">
    <source>
        <dbReference type="Pfam" id="PF20628"/>
    </source>
</evidence>
<evidence type="ECO:0000313" key="2">
    <source>
        <dbReference type="EMBL" id="KXZ60557.1"/>
    </source>
</evidence>
<name>A0A150HEK2_9MICO</name>
<dbReference type="SUPFAM" id="SSF54909">
    <property type="entry name" value="Dimeric alpha+beta barrel"/>
    <property type="match status" value="1"/>
</dbReference>
<evidence type="ECO:0000313" key="3">
    <source>
        <dbReference type="Proteomes" id="UP000075357"/>
    </source>
</evidence>
<dbReference type="InterPro" id="IPR048328">
    <property type="entry name" value="Dyp_perox_C"/>
</dbReference>
<dbReference type="EMBL" id="LRAD01000032">
    <property type="protein sequence ID" value="KXZ60557.1"/>
    <property type="molecule type" value="Genomic_DNA"/>
</dbReference>
<organism evidence="2 3">
    <name type="scientific">Microbacterium laevaniformans</name>
    <dbReference type="NCBI Taxonomy" id="36807"/>
    <lineage>
        <taxon>Bacteria</taxon>
        <taxon>Bacillati</taxon>
        <taxon>Actinomycetota</taxon>
        <taxon>Actinomycetes</taxon>
        <taxon>Micrococcales</taxon>
        <taxon>Microbacteriaceae</taxon>
        <taxon>Microbacterium</taxon>
    </lineage>
</organism>
<dbReference type="Proteomes" id="UP000075357">
    <property type="component" value="Unassembled WGS sequence"/>
</dbReference>
<gene>
    <name evidence="2" type="ORF">Mlaev_01638</name>
</gene>
<dbReference type="Pfam" id="PF20628">
    <property type="entry name" value="Dyp_perox_C"/>
    <property type="match status" value="1"/>
</dbReference>
<reference evidence="2 3" key="1">
    <citation type="submission" date="2016-01" db="EMBL/GenBank/DDBJ databases">
        <title>Draft genome sequences of Microbacterium laevaniformans LCDC 91-0039 and the type strain of Microbacterium hominis LCDC 84-209.</title>
        <authorList>
            <person name="Bernier A.-M."/>
            <person name="Bernard K."/>
        </authorList>
    </citation>
    <scope>NUCLEOTIDE SEQUENCE [LARGE SCALE GENOMIC DNA]</scope>
    <source>
        <strain evidence="2 3">LCDC 91-0039</strain>
    </source>
</reference>
<dbReference type="PATRIC" id="fig|36807.3.peg.1658"/>
<dbReference type="STRING" id="36807.Mlaev_01638"/>
<comment type="caution">
    <text evidence="2">The sequence shown here is derived from an EMBL/GenBank/DDBJ whole genome shotgun (WGS) entry which is preliminary data.</text>
</comment>
<protein>
    <submittedName>
        <fullName evidence="2">Dyp-type peroxidase family protein</fullName>
    </submittedName>
</protein>
<feature type="domain" description="Dyp-type peroxidase C-terminal" evidence="1">
    <location>
        <begin position="1"/>
        <end position="35"/>
    </location>
</feature>
<dbReference type="AlphaFoldDB" id="A0A150HEK2"/>
<dbReference type="InterPro" id="IPR011008">
    <property type="entry name" value="Dimeric_a/b-barrel"/>
</dbReference>
<keyword evidence="2" id="KW-0575">Peroxidase</keyword>